<comment type="subcellular location">
    <subcellularLocation>
        <location evidence="9">Cell inner membrane</location>
        <topology evidence="9">Multi-pass membrane protein</topology>
    </subcellularLocation>
    <subcellularLocation>
        <location evidence="1">Cell membrane</location>
        <topology evidence="1">Multi-pass membrane protein</topology>
    </subcellularLocation>
</comment>
<feature type="transmembrane region" description="Helical" evidence="9">
    <location>
        <begin position="350"/>
        <end position="371"/>
    </location>
</feature>
<evidence type="ECO:0000256" key="9">
    <source>
        <dbReference type="RuleBase" id="RU363043"/>
    </source>
</evidence>
<proteinExistence type="inferred from homology"/>
<feature type="transmembrane region" description="Helical" evidence="9">
    <location>
        <begin position="274"/>
        <end position="296"/>
    </location>
</feature>
<feature type="transmembrane region" description="Helical" evidence="9">
    <location>
        <begin position="422"/>
        <end position="443"/>
    </location>
</feature>
<dbReference type="CDD" id="cd06261">
    <property type="entry name" value="TM_PBP2"/>
    <property type="match status" value="1"/>
</dbReference>
<dbReference type="Pfam" id="PF11812">
    <property type="entry name" value="DUF3333"/>
    <property type="match status" value="1"/>
</dbReference>
<feature type="domain" description="ABC transmembrane type-1" evidence="11">
    <location>
        <begin position="229"/>
        <end position="440"/>
    </location>
</feature>
<evidence type="ECO:0000256" key="7">
    <source>
        <dbReference type="ARBA" id="ARBA00022989"/>
    </source>
</evidence>
<dbReference type="InterPro" id="IPR000515">
    <property type="entry name" value="MetI-like"/>
</dbReference>
<dbReference type="Proteomes" id="UP000266649">
    <property type="component" value="Unassembled WGS sequence"/>
</dbReference>
<accession>A0A398BPP5</accession>
<dbReference type="RefSeq" id="WP_119134737.1">
    <property type="nucleotide sequence ID" value="NZ_QXXQ01000005.1"/>
</dbReference>
<keyword evidence="4" id="KW-0813">Transport</keyword>
<evidence type="ECO:0000256" key="6">
    <source>
        <dbReference type="ARBA" id="ARBA00022692"/>
    </source>
</evidence>
<dbReference type="Pfam" id="PF00528">
    <property type="entry name" value="BPD_transp_1"/>
    <property type="match status" value="1"/>
</dbReference>
<dbReference type="AlphaFoldDB" id="A0A398BPP5"/>
<keyword evidence="8 9" id="KW-0472">Membrane</keyword>
<dbReference type="PANTHER" id="PTHR43470">
    <property type="entry name" value="PHOSPHATE TRANSPORT SYSTEM PERMEASE PROTEIN PSTA-RELATED"/>
    <property type="match status" value="1"/>
</dbReference>
<keyword evidence="13" id="KW-1185">Reference proteome</keyword>
<evidence type="ECO:0000313" key="12">
    <source>
        <dbReference type="EMBL" id="RID91674.1"/>
    </source>
</evidence>
<dbReference type="NCBIfam" id="TIGR00974">
    <property type="entry name" value="3a0107s02c"/>
    <property type="match status" value="1"/>
</dbReference>
<feature type="region of interest" description="Disordered" evidence="10">
    <location>
        <begin position="1"/>
        <end position="25"/>
    </location>
</feature>
<comment type="similarity">
    <text evidence="2 9">Belongs to the binding-protein-dependent transport system permease family. CysTW subfamily.</text>
</comment>
<sequence>MTDATSQTGLPGAQPRKSLHAADARTRRRNASEARFRFFGAAAIAISILALIVLLTSVLGNGLSAFRQTFITMPVALDAKVLDKSGTGDIEVMKKVTTIGYAKVIEKALTAALAEKGIATDGLDAKQISGLLSQEAAASLRNQVLADPSMVGQTVDVKLLANGRVDGFFKGRVTMDSAKLDSNISPEQLELALKMREAGLMSVSFNSGFLFGGDASELRPEAAGLGVAILGSAYMMLIVLVLALPIGVAASIYLEEFAPKNKWTDLIEVNISNLAAVPSIVFGILGLAIFINFMGLPQSAPIVGGLVLTLMTLPTIIIATRAALKAVPPSIRDAALGIGASKMQAITHHVLPLAMPGILTGTIIGLAQALGETAPLLLIGMVAFVREFPGAPPEGFFDPASALPVQVYNFTQRADPAFVERASGAIIVLLVFLLLMNAVAILLRRRFERRW</sequence>
<evidence type="ECO:0000256" key="2">
    <source>
        <dbReference type="ARBA" id="ARBA00007069"/>
    </source>
</evidence>
<dbReference type="InterPro" id="IPR005672">
    <property type="entry name" value="Phosphate_PstA"/>
</dbReference>
<organism evidence="12 13">
    <name type="scientific">Gemmobacter lutimaris</name>
    <dbReference type="NCBI Taxonomy" id="2306023"/>
    <lineage>
        <taxon>Bacteria</taxon>
        <taxon>Pseudomonadati</taxon>
        <taxon>Pseudomonadota</taxon>
        <taxon>Alphaproteobacteria</taxon>
        <taxon>Rhodobacterales</taxon>
        <taxon>Paracoccaceae</taxon>
        <taxon>Gemmobacter</taxon>
    </lineage>
</organism>
<evidence type="ECO:0000256" key="8">
    <source>
        <dbReference type="ARBA" id="ARBA00023136"/>
    </source>
</evidence>
<dbReference type="PROSITE" id="PS50928">
    <property type="entry name" value="ABC_TM1"/>
    <property type="match status" value="1"/>
</dbReference>
<evidence type="ECO:0000256" key="1">
    <source>
        <dbReference type="ARBA" id="ARBA00004651"/>
    </source>
</evidence>
<keyword evidence="6 9" id="KW-0812">Transmembrane</keyword>
<feature type="transmembrane region" description="Helical" evidence="9">
    <location>
        <begin position="233"/>
        <end position="254"/>
    </location>
</feature>
<protein>
    <recommendedName>
        <fullName evidence="3 9">Phosphate transport system permease protein PstA</fullName>
    </recommendedName>
</protein>
<evidence type="ECO:0000256" key="3">
    <source>
        <dbReference type="ARBA" id="ARBA00016864"/>
    </source>
</evidence>
<feature type="transmembrane region" description="Helical" evidence="9">
    <location>
        <begin position="302"/>
        <end position="324"/>
    </location>
</feature>
<evidence type="ECO:0000256" key="4">
    <source>
        <dbReference type="ARBA" id="ARBA00022448"/>
    </source>
</evidence>
<keyword evidence="7 9" id="KW-1133">Transmembrane helix</keyword>
<keyword evidence="5 9" id="KW-1003">Cell membrane</keyword>
<dbReference type="GO" id="GO:0005315">
    <property type="term" value="F:phosphate transmembrane transporter activity"/>
    <property type="evidence" value="ECO:0007669"/>
    <property type="project" value="InterPro"/>
</dbReference>
<dbReference type="EMBL" id="QXXQ01000005">
    <property type="protein sequence ID" value="RID91674.1"/>
    <property type="molecule type" value="Genomic_DNA"/>
</dbReference>
<dbReference type="Gene3D" id="1.10.3720.10">
    <property type="entry name" value="MetI-like"/>
    <property type="match status" value="1"/>
</dbReference>
<comment type="caution">
    <text evidence="12">The sequence shown here is derived from an EMBL/GenBank/DDBJ whole genome shotgun (WGS) entry which is preliminary data.</text>
</comment>
<dbReference type="OrthoDB" id="9807065at2"/>
<gene>
    <name evidence="12" type="primary">pstA</name>
    <name evidence="12" type="ORF">D2N39_10475</name>
</gene>
<evidence type="ECO:0000259" key="11">
    <source>
        <dbReference type="PROSITE" id="PS50928"/>
    </source>
</evidence>
<reference evidence="12 13" key="1">
    <citation type="submission" date="2018-09" db="EMBL/GenBank/DDBJ databases">
        <title>Gemmobacter lutimaris sp. nov., a marine bacterium isolated from tidal flat.</title>
        <authorList>
            <person name="Lee D.W."/>
            <person name="Yoo Y."/>
            <person name="Kim J.-J."/>
            <person name="Kim B.S."/>
        </authorList>
    </citation>
    <scope>NUCLEOTIDE SEQUENCE [LARGE SCALE GENOMIC DNA]</scope>
    <source>
        <strain evidence="12 13">YJ-T1-11</strain>
    </source>
</reference>
<dbReference type="InterPro" id="IPR035906">
    <property type="entry name" value="MetI-like_sf"/>
</dbReference>
<name>A0A398BPP5_9RHOB</name>
<evidence type="ECO:0000256" key="5">
    <source>
        <dbReference type="ARBA" id="ARBA00022475"/>
    </source>
</evidence>
<dbReference type="GO" id="GO:0035435">
    <property type="term" value="P:phosphate ion transmembrane transport"/>
    <property type="evidence" value="ECO:0007669"/>
    <property type="project" value="InterPro"/>
</dbReference>
<dbReference type="SUPFAM" id="SSF161098">
    <property type="entry name" value="MetI-like"/>
    <property type="match status" value="1"/>
</dbReference>
<evidence type="ECO:0000256" key="10">
    <source>
        <dbReference type="SAM" id="MobiDB-lite"/>
    </source>
</evidence>
<feature type="transmembrane region" description="Helical" evidence="9">
    <location>
        <begin position="36"/>
        <end position="59"/>
    </location>
</feature>
<dbReference type="GO" id="GO:0005886">
    <property type="term" value="C:plasma membrane"/>
    <property type="evidence" value="ECO:0007669"/>
    <property type="project" value="UniProtKB-SubCell"/>
</dbReference>
<dbReference type="InterPro" id="IPR024573">
    <property type="entry name" value="DUF3333"/>
</dbReference>
<evidence type="ECO:0000313" key="13">
    <source>
        <dbReference type="Proteomes" id="UP000266649"/>
    </source>
</evidence>